<evidence type="ECO:0000256" key="1">
    <source>
        <dbReference type="ARBA" id="ARBA00006484"/>
    </source>
</evidence>
<protein>
    <submittedName>
        <fullName evidence="4">2-keto-3-deoxy-L-fuconate dehydrogenase</fullName>
    </submittedName>
</protein>
<dbReference type="PRINTS" id="PR00080">
    <property type="entry name" value="SDRFAMILY"/>
</dbReference>
<evidence type="ECO:0000256" key="3">
    <source>
        <dbReference type="ARBA" id="ARBA00023027"/>
    </source>
</evidence>
<proteinExistence type="inferred from homology"/>
<dbReference type="FunFam" id="3.40.50.720:FF:000084">
    <property type="entry name" value="Short-chain dehydrogenase reductase"/>
    <property type="match status" value="1"/>
</dbReference>
<evidence type="ECO:0000313" key="4">
    <source>
        <dbReference type="EMBL" id="QKJ86314.1"/>
    </source>
</evidence>
<accession>A0A6M8U9T6</accession>
<dbReference type="Proteomes" id="UP000505325">
    <property type="component" value="Chromosome"/>
</dbReference>
<dbReference type="InterPro" id="IPR020904">
    <property type="entry name" value="Sc_DH/Rdtase_CS"/>
</dbReference>
<dbReference type="Pfam" id="PF13561">
    <property type="entry name" value="adh_short_C2"/>
    <property type="match status" value="1"/>
</dbReference>
<dbReference type="PANTHER" id="PTHR43477:SF4">
    <property type="entry name" value="DEHYDROGENASE_REDUCTASE SDR FAMILY MEMBER 6"/>
    <property type="match status" value="1"/>
</dbReference>
<dbReference type="GO" id="GO:0016491">
    <property type="term" value="F:oxidoreductase activity"/>
    <property type="evidence" value="ECO:0007669"/>
    <property type="project" value="UniProtKB-KW"/>
</dbReference>
<dbReference type="SUPFAM" id="SSF51735">
    <property type="entry name" value="NAD(P)-binding Rossmann-fold domains"/>
    <property type="match status" value="1"/>
</dbReference>
<dbReference type="PANTHER" id="PTHR43477">
    <property type="entry name" value="DIHYDROANTICAPSIN 7-DEHYDROGENASE"/>
    <property type="match status" value="1"/>
</dbReference>
<reference evidence="4 5" key="1">
    <citation type="submission" date="2020-06" db="EMBL/GenBank/DDBJ databases">
        <title>Genome sequence of Paramixta manurensis strain PD-1.</title>
        <authorList>
            <person name="Lee C.W."/>
            <person name="Kim J."/>
        </authorList>
    </citation>
    <scope>NUCLEOTIDE SEQUENCE [LARGE SCALE GENOMIC DNA]</scope>
    <source>
        <strain evidence="4 5">PD-1</strain>
    </source>
</reference>
<dbReference type="AlphaFoldDB" id="A0A6M8U9T6"/>
<organism evidence="4 5">
    <name type="scientific">Paramixta manurensis</name>
    <dbReference type="NCBI Taxonomy" id="2740817"/>
    <lineage>
        <taxon>Bacteria</taxon>
        <taxon>Pseudomonadati</taxon>
        <taxon>Pseudomonadota</taxon>
        <taxon>Gammaproteobacteria</taxon>
        <taxon>Enterobacterales</taxon>
        <taxon>Erwiniaceae</taxon>
        <taxon>Paramixta</taxon>
    </lineage>
</organism>
<dbReference type="PROSITE" id="PS00061">
    <property type="entry name" value="ADH_SHORT"/>
    <property type="match status" value="1"/>
</dbReference>
<keyword evidence="3" id="KW-0520">NAD</keyword>
<keyword evidence="5" id="KW-1185">Reference proteome</keyword>
<gene>
    <name evidence="4" type="ORF">PMPD1_1355</name>
</gene>
<keyword evidence="2" id="KW-0560">Oxidoreductase</keyword>
<dbReference type="InterPro" id="IPR036291">
    <property type="entry name" value="NAD(P)-bd_dom_sf"/>
</dbReference>
<sequence length="243" mass="25957">MTAAKVRKVLITGAAQGIGRETALRMASAGFQVIASDVNQEKLSDLQGKENIRTERLDVLSRADMDDLVARIGTVDVLFNCAGVVHNGTIQECSRAELDFAWQLNVGAQFELIQAVLPGMLAQQDGCIINMSSVASSVKAVPNRFAYSATKAAVIGLTKSVAADYITQGIRCNAICPGTVDSPSLQERLHAQGDYEAARKAFIARQPIGRIGKLDEIAELVLYLANATFTTGHIHIIDGGWAA</sequence>
<evidence type="ECO:0000313" key="5">
    <source>
        <dbReference type="Proteomes" id="UP000505325"/>
    </source>
</evidence>
<dbReference type="PRINTS" id="PR00081">
    <property type="entry name" value="GDHRDH"/>
</dbReference>
<dbReference type="KEGG" id="pmak:PMPD1_1355"/>
<comment type="similarity">
    <text evidence="1">Belongs to the short-chain dehydrogenases/reductases (SDR) family.</text>
</comment>
<dbReference type="InterPro" id="IPR002347">
    <property type="entry name" value="SDR_fam"/>
</dbReference>
<evidence type="ECO:0000256" key="2">
    <source>
        <dbReference type="ARBA" id="ARBA00023002"/>
    </source>
</evidence>
<name>A0A6M8U9T6_9GAMM</name>
<dbReference type="EMBL" id="CP054212">
    <property type="protein sequence ID" value="QKJ86314.1"/>
    <property type="molecule type" value="Genomic_DNA"/>
</dbReference>
<dbReference type="RefSeq" id="WP_173633339.1">
    <property type="nucleotide sequence ID" value="NZ_CP054212.1"/>
</dbReference>
<dbReference type="InterPro" id="IPR051122">
    <property type="entry name" value="SDR_DHRS6-like"/>
</dbReference>
<dbReference type="Gene3D" id="3.40.50.720">
    <property type="entry name" value="NAD(P)-binding Rossmann-like Domain"/>
    <property type="match status" value="1"/>
</dbReference>